<proteinExistence type="predicted"/>
<evidence type="ECO:0000313" key="1">
    <source>
        <dbReference type="EMBL" id="HII74439.1"/>
    </source>
</evidence>
<organism evidence="1 2">
    <name type="scientific">Sulfurisphaera tokodaii</name>
    <dbReference type="NCBI Taxonomy" id="111955"/>
    <lineage>
        <taxon>Archaea</taxon>
        <taxon>Thermoproteota</taxon>
        <taxon>Thermoprotei</taxon>
        <taxon>Sulfolobales</taxon>
        <taxon>Sulfolobaceae</taxon>
        <taxon>Sulfurisphaera</taxon>
    </lineage>
</organism>
<comment type="caution">
    <text evidence="1">The sequence shown here is derived from an EMBL/GenBank/DDBJ whole genome shotgun (WGS) entry which is preliminary data.</text>
</comment>
<evidence type="ECO:0000313" key="2">
    <source>
        <dbReference type="Proteomes" id="UP000646844"/>
    </source>
</evidence>
<reference evidence="1" key="1">
    <citation type="journal article" date="2020" name="bioRxiv">
        <title>A rank-normalized archaeal taxonomy based on genome phylogeny resolves widespread incomplete and uneven classifications.</title>
        <authorList>
            <person name="Rinke C."/>
            <person name="Chuvochina M."/>
            <person name="Mussig A.J."/>
            <person name="Chaumeil P.-A."/>
            <person name="Waite D.W."/>
            <person name="Whitman W.B."/>
            <person name="Parks D.H."/>
            <person name="Hugenholtz P."/>
        </authorList>
    </citation>
    <scope>NUCLEOTIDE SEQUENCE</scope>
    <source>
        <strain evidence="1">UBA8838</strain>
    </source>
</reference>
<name>A0A832TEG5_9CREN</name>
<dbReference type="GeneID" id="25400377"/>
<protein>
    <submittedName>
        <fullName evidence="1">Uncharacterized protein</fullName>
    </submittedName>
</protein>
<dbReference type="Proteomes" id="UP000646844">
    <property type="component" value="Unassembled WGS sequence"/>
</dbReference>
<sequence length="260" mass="29968">MRHLTQENRLEVIKTYIYHELSSLTPNSIFPKIDNLVNECKSAKNSNDNIIIEKCKEIYDLFYGLSLIYKRKFIAREVTAETCEWNYYGDGIPLKKLILTTNIDSYTEKNSCNCQKINWMKCQAIIQSCNTCLIKTIAANALSDNSLKNTLINNGKNYCKKGRNIDDPIIVIKCPDIPDFYDFYVILDGNGRALYKLYDKNFNSSEKIPAYVGECKGNPKNFYVPEGMYHFIEEIKNGNYAEIINKIIEILNKSTEKAKP</sequence>
<dbReference type="EMBL" id="DUJO01000040">
    <property type="protein sequence ID" value="HII74439.1"/>
    <property type="molecule type" value="Genomic_DNA"/>
</dbReference>
<accession>A0A832TEG5</accession>
<dbReference type="AlphaFoldDB" id="A0A832TEG5"/>
<dbReference type="RefSeq" id="WP_052846689.1">
    <property type="nucleotide sequence ID" value="NZ_BAABQO010000001.1"/>
</dbReference>
<gene>
    <name evidence="1" type="ORF">HA332_08735</name>
</gene>